<dbReference type="Proteomes" id="UP000722791">
    <property type="component" value="Unassembled WGS sequence"/>
</dbReference>
<dbReference type="EMBL" id="BNCQ01000012">
    <property type="protein sequence ID" value="GIM02553.1"/>
    <property type="molecule type" value="Genomic_DNA"/>
</dbReference>
<reference evidence="2" key="1">
    <citation type="journal article" date="2021" name="Proc. Natl. Acad. Sci. U.S.A.">
        <title>Three genomes in the algal genus Volvox reveal the fate of a haploid sex-determining region after a transition to homothallism.</title>
        <authorList>
            <person name="Yamamoto K."/>
            <person name="Hamaji T."/>
            <person name="Kawai-Toyooka H."/>
            <person name="Matsuzaki R."/>
            <person name="Takahashi F."/>
            <person name="Nishimura Y."/>
            <person name="Kawachi M."/>
            <person name="Noguchi H."/>
            <person name="Minakuchi Y."/>
            <person name="Umen J.G."/>
            <person name="Toyoda A."/>
            <person name="Nozaki H."/>
        </authorList>
    </citation>
    <scope>NUCLEOTIDE SEQUENCE</scope>
    <source>
        <strain evidence="2">NIES-3785</strain>
    </source>
</reference>
<evidence type="ECO:0000256" key="1">
    <source>
        <dbReference type="SAM" id="MobiDB-lite"/>
    </source>
</evidence>
<dbReference type="AlphaFoldDB" id="A0A8J4LMN3"/>
<feature type="non-terminal residue" evidence="2">
    <location>
        <position position="1"/>
    </location>
</feature>
<feature type="non-terminal residue" evidence="2">
    <location>
        <position position="319"/>
    </location>
</feature>
<sequence>TYLARGMEGAGLRTTATCRACLGQREEVMEPLDPVGGISFQSSSRVQNLLADFPVDEGRSHCYRCRREVVSHRIIISYSIDVSEFEEEEFEKESQGAEGFSASEITSCLTSATEKCTEQESALMEKKVRLFTLLAETPRPDEVVAAVVTTSTEGPGKEVGEKAILPVMAVEKQEAAVAAERVDPDALVATPMSAAHVSGADVNTERFKVHSLIHEPDSQNQLMKLLHQEQQHQQHSQTPAEISELRSRSEPKSQTPSQCNGEMERLNYFGVINRRLRSVAFAIDRDDVGFTARKRWPRRQPVCVRLPLSRMELLERSCQ</sequence>
<evidence type="ECO:0000313" key="2">
    <source>
        <dbReference type="EMBL" id="GIM02553.1"/>
    </source>
</evidence>
<proteinExistence type="predicted"/>
<name>A0A8J4LMN3_9CHLO</name>
<organism evidence="2 3">
    <name type="scientific">Volvox reticuliferus</name>
    <dbReference type="NCBI Taxonomy" id="1737510"/>
    <lineage>
        <taxon>Eukaryota</taxon>
        <taxon>Viridiplantae</taxon>
        <taxon>Chlorophyta</taxon>
        <taxon>core chlorophytes</taxon>
        <taxon>Chlorophyceae</taxon>
        <taxon>CS clade</taxon>
        <taxon>Chlamydomonadales</taxon>
        <taxon>Volvocaceae</taxon>
        <taxon>Volvox</taxon>
    </lineage>
</organism>
<accession>A0A8J4LMN3</accession>
<protein>
    <submittedName>
        <fullName evidence="2">Uncharacterized protein</fullName>
    </submittedName>
</protein>
<evidence type="ECO:0000313" key="3">
    <source>
        <dbReference type="Proteomes" id="UP000722791"/>
    </source>
</evidence>
<feature type="region of interest" description="Disordered" evidence="1">
    <location>
        <begin position="227"/>
        <end position="260"/>
    </location>
</feature>
<gene>
    <name evidence="2" type="ORF">Vretimale_7372</name>
</gene>
<comment type="caution">
    <text evidence="2">The sequence shown here is derived from an EMBL/GenBank/DDBJ whole genome shotgun (WGS) entry which is preliminary data.</text>
</comment>